<evidence type="ECO:0000313" key="1">
    <source>
        <dbReference type="EMBL" id="MEE6113160.1"/>
    </source>
</evidence>
<accession>A0ABU7QRE9</accession>
<organism evidence="1 2">
    <name type="scientific">Avibacterium paragallinarum</name>
    <name type="common">Haemophilus gallinarum</name>
    <dbReference type="NCBI Taxonomy" id="728"/>
    <lineage>
        <taxon>Bacteria</taxon>
        <taxon>Pseudomonadati</taxon>
        <taxon>Pseudomonadota</taxon>
        <taxon>Gammaproteobacteria</taxon>
        <taxon>Pasteurellales</taxon>
        <taxon>Pasteurellaceae</taxon>
        <taxon>Avibacterium</taxon>
    </lineage>
</organism>
<dbReference type="EMBL" id="JAMDKS010000016">
    <property type="protein sequence ID" value="MEE6113160.1"/>
    <property type="molecule type" value="Genomic_DNA"/>
</dbReference>
<proteinExistence type="predicted"/>
<gene>
    <name evidence="1" type="ORF">M5S25_08140</name>
</gene>
<reference evidence="1 2" key="1">
    <citation type="journal article" date="2022" name="Front. Microbiol.">
        <title>Commensal bacteria contribute to the growth of multidrug-resistant Avibacterium paragallinarum in chickens.</title>
        <authorList>
            <person name="Zhu J."/>
            <person name="Chen Y."/>
            <person name="Wu Y."/>
            <person name="Wang Y."/>
            <person name="Zhu K."/>
        </authorList>
    </citation>
    <scope>NUCLEOTIDE SEQUENCE [LARGE SCALE GENOMIC DNA]</scope>
    <source>
        <strain evidence="1 2">AV12</strain>
    </source>
</reference>
<evidence type="ECO:0000313" key="2">
    <source>
        <dbReference type="Proteomes" id="UP001352533"/>
    </source>
</evidence>
<dbReference type="RefSeq" id="WP_194751603.1">
    <property type="nucleotide sequence ID" value="NZ_JACEWB010000016.1"/>
</dbReference>
<dbReference type="Proteomes" id="UP001352533">
    <property type="component" value="Unassembled WGS sequence"/>
</dbReference>
<protein>
    <submittedName>
        <fullName evidence="1">Uncharacterized protein</fullName>
    </submittedName>
</protein>
<name>A0ABU7QRE9_AVIPA</name>
<keyword evidence="2" id="KW-1185">Reference proteome</keyword>
<comment type="caution">
    <text evidence="1">The sequence shown here is derived from an EMBL/GenBank/DDBJ whole genome shotgun (WGS) entry which is preliminary data.</text>
</comment>
<sequence length="47" mass="5467">MLELMDKSKTVRRFMWAVLFTVFVCLLLAGLPNLINALAQWQQLTNQ</sequence>